<keyword evidence="2" id="KW-1185">Reference proteome</keyword>
<comment type="caution">
    <text evidence="1">The sequence shown here is derived from an EMBL/GenBank/DDBJ whole genome shotgun (WGS) entry which is preliminary data.</text>
</comment>
<sequence length="121" mass="13406">MIVGGWEQCMLLEAWSSSFQMEAFKSFCDGNLFGASSNGDVEKVESVEVDRDDEEWYAEESIDGIMCEHLGISIESTLVEAEPESELISDFRFTGIGSGTVSFTDYLLNPASQTPYSYSVQ</sequence>
<organism evidence="1 2">
    <name type="scientific">Riccia fluitans</name>
    <dbReference type="NCBI Taxonomy" id="41844"/>
    <lineage>
        <taxon>Eukaryota</taxon>
        <taxon>Viridiplantae</taxon>
        <taxon>Streptophyta</taxon>
        <taxon>Embryophyta</taxon>
        <taxon>Marchantiophyta</taxon>
        <taxon>Marchantiopsida</taxon>
        <taxon>Marchantiidae</taxon>
        <taxon>Marchantiales</taxon>
        <taxon>Ricciaceae</taxon>
        <taxon>Riccia</taxon>
    </lineage>
</organism>
<evidence type="ECO:0000313" key="2">
    <source>
        <dbReference type="Proteomes" id="UP001605036"/>
    </source>
</evidence>
<accession>A0ABD1XJ54</accession>
<proteinExistence type="predicted"/>
<evidence type="ECO:0000313" key="1">
    <source>
        <dbReference type="EMBL" id="KAL2608955.1"/>
    </source>
</evidence>
<protein>
    <submittedName>
        <fullName evidence="1">Uncharacterized protein</fullName>
    </submittedName>
</protein>
<name>A0ABD1XJ54_9MARC</name>
<dbReference type="AlphaFoldDB" id="A0ABD1XJ54"/>
<dbReference type="EMBL" id="JBHFFA010000008">
    <property type="protein sequence ID" value="KAL2608955.1"/>
    <property type="molecule type" value="Genomic_DNA"/>
</dbReference>
<gene>
    <name evidence="1" type="ORF">R1flu_027528</name>
</gene>
<dbReference type="Proteomes" id="UP001605036">
    <property type="component" value="Unassembled WGS sequence"/>
</dbReference>
<reference evidence="1 2" key="1">
    <citation type="submission" date="2024-09" db="EMBL/GenBank/DDBJ databases">
        <title>Chromosome-scale assembly of Riccia fluitans.</title>
        <authorList>
            <person name="Paukszto L."/>
            <person name="Sawicki J."/>
            <person name="Karawczyk K."/>
            <person name="Piernik-Szablinska J."/>
            <person name="Szczecinska M."/>
            <person name="Mazdziarz M."/>
        </authorList>
    </citation>
    <scope>NUCLEOTIDE SEQUENCE [LARGE SCALE GENOMIC DNA]</scope>
    <source>
        <strain evidence="1">Rf_01</strain>
        <tissue evidence="1">Aerial parts of the thallus</tissue>
    </source>
</reference>